<feature type="compositionally biased region" description="Gly residues" evidence="2">
    <location>
        <begin position="43"/>
        <end position="53"/>
    </location>
</feature>
<dbReference type="Gene3D" id="1.10.418.10">
    <property type="entry name" value="Calponin-like domain"/>
    <property type="match status" value="1"/>
</dbReference>
<dbReference type="PANTHER" id="PTHR47385">
    <property type="entry name" value="CALPONIN"/>
    <property type="match status" value="1"/>
</dbReference>
<dbReference type="InterPro" id="IPR050606">
    <property type="entry name" value="Calponin-like"/>
</dbReference>
<dbReference type="Pfam" id="PF00307">
    <property type="entry name" value="CH"/>
    <property type="match status" value="1"/>
</dbReference>
<evidence type="ECO:0000313" key="4">
    <source>
        <dbReference type="EMBL" id="KAL2917075.1"/>
    </source>
</evidence>
<dbReference type="InterPro" id="IPR001715">
    <property type="entry name" value="CH_dom"/>
</dbReference>
<feature type="compositionally biased region" description="Low complexity" evidence="2">
    <location>
        <begin position="139"/>
        <end position="148"/>
    </location>
</feature>
<dbReference type="PRINTS" id="PR00888">
    <property type="entry name" value="SM22CALPONIN"/>
</dbReference>
<accession>A0ABR4NC05</accession>
<feature type="coiled-coil region" evidence="1">
    <location>
        <begin position="185"/>
        <end position="246"/>
    </location>
</feature>
<dbReference type="SUPFAM" id="SSF47576">
    <property type="entry name" value="Calponin-homology domain, CH-domain"/>
    <property type="match status" value="1"/>
</dbReference>
<feature type="region of interest" description="Disordered" evidence="2">
    <location>
        <begin position="1"/>
        <end position="63"/>
    </location>
</feature>
<organism evidence="4 5">
    <name type="scientific">Polyrhizophydium stewartii</name>
    <dbReference type="NCBI Taxonomy" id="2732419"/>
    <lineage>
        <taxon>Eukaryota</taxon>
        <taxon>Fungi</taxon>
        <taxon>Fungi incertae sedis</taxon>
        <taxon>Chytridiomycota</taxon>
        <taxon>Chytridiomycota incertae sedis</taxon>
        <taxon>Chytridiomycetes</taxon>
        <taxon>Rhizophydiales</taxon>
        <taxon>Rhizophydiales incertae sedis</taxon>
        <taxon>Polyrhizophydium</taxon>
    </lineage>
</organism>
<dbReference type="PANTHER" id="PTHR47385:SF14">
    <property type="entry name" value="TRANSGELIN"/>
    <property type="match status" value="1"/>
</dbReference>
<dbReference type="CDD" id="cd00014">
    <property type="entry name" value="CH_SF"/>
    <property type="match status" value="1"/>
</dbReference>
<feature type="region of interest" description="Disordered" evidence="2">
    <location>
        <begin position="135"/>
        <end position="159"/>
    </location>
</feature>
<keyword evidence="5" id="KW-1185">Reference proteome</keyword>
<feature type="compositionally biased region" description="Low complexity" evidence="2">
    <location>
        <begin position="107"/>
        <end position="122"/>
    </location>
</feature>
<keyword evidence="1" id="KW-0175">Coiled coil</keyword>
<dbReference type="SMART" id="SM00033">
    <property type="entry name" value="CH"/>
    <property type="match status" value="1"/>
</dbReference>
<dbReference type="EMBL" id="JADGIZ020000013">
    <property type="protein sequence ID" value="KAL2917075.1"/>
    <property type="molecule type" value="Genomic_DNA"/>
</dbReference>
<evidence type="ECO:0000256" key="2">
    <source>
        <dbReference type="SAM" id="MobiDB-lite"/>
    </source>
</evidence>
<feature type="compositionally biased region" description="Low complexity" evidence="2">
    <location>
        <begin position="264"/>
        <end position="315"/>
    </location>
</feature>
<dbReference type="PROSITE" id="PS50021">
    <property type="entry name" value="CH"/>
    <property type="match status" value="1"/>
</dbReference>
<dbReference type="Proteomes" id="UP001527925">
    <property type="component" value="Unassembled WGS sequence"/>
</dbReference>
<feature type="domain" description="Calponin-homology (CH)" evidence="3">
    <location>
        <begin position="358"/>
        <end position="467"/>
    </location>
</feature>
<evidence type="ECO:0000259" key="3">
    <source>
        <dbReference type="PROSITE" id="PS50021"/>
    </source>
</evidence>
<name>A0ABR4NC05_9FUNG</name>
<protein>
    <recommendedName>
        <fullName evidence="3">Calponin-homology (CH) domain-containing protein</fullName>
    </recommendedName>
</protein>
<feature type="region of interest" description="Disordered" evidence="2">
    <location>
        <begin position="95"/>
        <end position="122"/>
    </location>
</feature>
<evidence type="ECO:0000313" key="5">
    <source>
        <dbReference type="Proteomes" id="UP001527925"/>
    </source>
</evidence>
<comment type="caution">
    <text evidence="4">The sequence shown here is derived from an EMBL/GenBank/DDBJ whole genome shotgun (WGS) entry which is preliminary data.</text>
</comment>
<dbReference type="InterPro" id="IPR003096">
    <property type="entry name" value="SM22_calponin"/>
</dbReference>
<proteinExistence type="predicted"/>
<sequence>MTPLDSLPHGPRRPIQLEPVQPHEPPHILSDDGPAAIERVSTGGPGPGPGGAHGTKKLPPMPMLAPMPHLAQPPSLHHPVAALDDDELLAGPSVVTGAKHKGDSEDAAAPAATAPEPQTTEAAVVDAPADRVVEDDGAAEAAAVPAVQEETDASAEDVKVPEAAPLPEPEATPQPEPDVDSIADVEELRRLVKQRDARIKQLEELVAARDHDLATLRSESETAAQLAVLQARNAELEDLVKTLKQASSITKSRINPRTGKRPTSAAESDATAGDAAAAGDAGSASGAAPETAAAGTSESPETETPAAQPEESPQEALRKKIMGMGGMNPLVPMGFKPGAVKLRSSSGNGLADAAGGPEVNEAELRQWLFEKIGDDDLLPDSGTSLKEALRDGKLLCKLGNAVSGKDPVKINMGHFPAMHKENIAKFIAIAEAMGVPRQRLFEVSDLYDGADVPRVMQTLDALRRIVEVK</sequence>
<feature type="region of interest" description="Disordered" evidence="2">
    <location>
        <begin position="250"/>
        <end position="315"/>
    </location>
</feature>
<dbReference type="InterPro" id="IPR036872">
    <property type="entry name" value="CH_dom_sf"/>
</dbReference>
<evidence type="ECO:0000256" key="1">
    <source>
        <dbReference type="SAM" id="Coils"/>
    </source>
</evidence>
<gene>
    <name evidence="4" type="ORF">HK105_203507</name>
</gene>
<reference evidence="4 5" key="1">
    <citation type="submission" date="2023-09" db="EMBL/GenBank/DDBJ databases">
        <title>Pangenome analysis of Batrachochytrium dendrobatidis and related Chytrids.</title>
        <authorList>
            <person name="Yacoub M.N."/>
            <person name="Stajich J.E."/>
            <person name="James T.Y."/>
        </authorList>
    </citation>
    <scope>NUCLEOTIDE SEQUENCE [LARGE SCALE GENOMIC DNA]</scope>
    <source>
        <strain evidence="4 5">JEL0888</strain>
    </source>
</reference>